<protein>
    <submittedName>
        <fullName evidence="3">Sirohydrochlorin cobaltochelatase</fullName>
        <ecNumber evidence="3">4.99.1.3</ecNumber>
    </submittedName>
</protein>
<sequence>MAVEVLARIPGPASTTAAPRTLVLVAHGTRRSSAVPLLERTAGRVGELLPGTEVRHGWVEFQRPSAAEALAGDADPVVVPFFLGGGYHVEHDLPRLMSEHGSGTITAHLGPEPIVVEAAAQRLREALAREGADLTELDGVVLAAAGSRRRGPVAEVETAARELARLLGVPVRPAYLSAARPGVREAIRRWRAGGVRSIAVAAYLLAEGRFSRALHSADADVVSAPLGDHPAIAELVARRYRAAIGQHSRPERLRG</sequence>
<dbReference type="PANTHER" id="PTHR33542">
    <property type="entry name" value="SIROHYDROCHLORIN FERROCHELATASE, CHLOROPLASTIC"/>
    <property type="match status" value="1"/>
</dbReference>
<name>J0WLA7_9ACTO</name>
<gene>
    <name evidence="3" type="primary">cbiX</name>
    <name evidence="3" type="ORF">HMPREF1318_1335</name>
</gene>
<evidence type="ECO:0000313" key="3">
    <source>
        <dbReference type="EMBL" id="EJF37296.1"/>
    </source>
</evidence>
<dbReference type="eggNOG" id="COG2138">
    <property type="taxonomic scope" value="Bacteria"/>
</dbReference>
<dbReference type="Pfam" id="PF01903">
    <property type="entry name" value="CbiX"/>
    <property type="match status" value="2"/>
</dbReference>
<keyword evidence="4" id="KW-1185">Reference proteome</keyword>
<dbReference type="CDD" id="cd03416">
    <property type="entry name" value="CbiX_SirB_N"/>
    <property type="match status" value="1"/>
</dbReference>
<dbReference type="Proteomes" id="UP000002941">
    <property type="component" value="Unassembled WGS sequence"/>
</dbReference>
<evidence type="ECO:0000256" key="1">
    <source>
        <dbReference type="ARBA" id="ARBA00022723"/>
    </source>
</evidence>
<dbReference type="EMBL" id="AKFT01000208">
    <property type="protein sequence ID" value="EJF37296.1"/>
    <property type="molecule type" value="Genomic_DNA"/>
</dbReference>
<dbReference type="InterPro" id="IPR050963">
    <property type="entry name" value="Sirohydro_Cobaltochel/CbiX"/>
</dbReference>
<dbReference type="GO" id="GO:0016852">
    <property type="term" value="F:sirohydrochlorin cobaltochelatase activity"/>
    <property type="evidence" value="ECO:0007669"/>
    <property type="project" value="UniProtKB-EC"/>
</dbReference>
<reference evidence="3 4" key="1">
    <citation type="submission" date="2012-05" db="EMBL/GenBank/DDBJ databases">
        <authorList>
            <person name="Harkins D.M."/>
            <person name="Madupu R."/>
            <person name="Durkin A.S."/>
            <person name="Torralba M."/>
            <person name="Methe B."/>
            <person name="Sutton G.G."/>
            <person name="Nelson K.E."/>
        </authorList>
    </citation>
    <scope>NUCLEOTIDE SEQUENCE [LARGE SCALE GENOMIC DNA]</scope>
    <source>
        <strain evidence="3 4">F0489</strain>
    </source>
</reference>
<proteinExistence type="predicted"/>
<organism evidence="3 4">
    <name type="scientific">Actinomyces massiliensis F0489</name>
    <dbReference type="NCBI Taxonomy" id="1125718"/>
    <lineage>
        <taxon>Bacteria</taxon>
        <taxon>Bacillati</taxon>
        <taxon>Actinomycetota</taxon>
        <taxon>Actinomycetes</taxon>
        <taxon>Actinomycetales</taxon>
        <taxon>Actinomycetaceae</taxon>
        <taxon>Actinomyces</taxon>
    </lineage>
</organism>
<dbReference type="PATRIC" id="fig|1125718.3.peg.2626"/>
<comment type="caution">
    <text evidence="3">The sequence shown here is derived from an EMBL/GenBank/DDBJ whole genome shotgun (WGS) entry which is preliminary data.</text>
</comment>
<evidence type="ECO:0000256" key="2">
    <source>
        <dbReference type="ARBA" id="ARBA00023239"/>
    </source>
</evidence>
<dbReference type="Gene3D" id="3.40.50.1400">
    <property type="match status" value="2"/>
</dbReference>
<evidence type="ECO:0000313" key="4">
    <source>
        <dbReference type="Proteomes" id="UP000002941"/>
    </source>
</evidence>
<accession>J0WLA7</accession>
<dbReference type="EC" id="4.99.1.3" evidence="3"/>
<dbReference type="AlphaFoldDB" id="J0WLA7"/>
<dbReference type="GO" id="GO:0046872">
    <property type="term" value="F:metal ion binding"/>
    <property type="evidence" value="ECO:0007669"/>
    <property type="project" value="UniProtKB-KW"/>
</dbReference>
<dbReference type="OrthoDB" id="7345302at2"/>
<keyword evidence="1" id="KW-0479">Metal-binding</keyword>
<dbReference type="PANTHER" id="PTHR33542:SF5">
    <property type="entry name" value="FERROCHELATASE CHE1"/>
    <property type="match status" value="1"/>
</dbReference>
<dbReference type="InterPro" id="IPR002762">
    <property type="entry name" value="CbiX-like"/>
</dbReference>
<dbReference type="SUPFAM" id="SSF53800">
    <property type="entry name" value="Chelatase"/>
    <property type="match status" value="1"/>
</dbReference>
<keyword evidence="2 3" id="KW-0456">Lyase</keyword>
<dbReference type="RefSeq" id="WP_008733531.1">
    <property type="nucleotide sequence ID" value="NZ_AKFT01000208.1"/>
</dbReference>